<evidence type="ECO:0000259" key="6">
    <source>
        <dbReference type="Pfam" id="PF02737"/>
    </source>
</evidence>
<dbReference type="PANTHER" id="PTHR48075">
    <property type="entry name" value="3-HYDROXYACYL-COA DEHYDROGENASE FAMILY PROTEIN"/>
    <property type="match status" value="1"/>
</dbReference>
<dbReference type="InterPro" id="IPR008927">
    <property type="entry name" value="6-PGluconate_DH-like_C_sf"/>
</dbReference>
<keyword evidence="8" id="KW-1185">Reference proteome</keyword>
<accession>A0A2T3AZB4</accession>
<evidence type="ECO:0008006" key="9">
    <source>
        <dbReference type="Google" id="ProtNLM"/>
    </source>
</evidence>
<keyword evidence="2" id="KW-0560">Oxidoreductase</keyword>
<evidence type="ECO:0000256" key="2">
    <source>
        <dbReference type="ARBA" id="ARBA00023002"/>
    </source>
</evidence>
<dbReference type="Gene3D" id="1.10.1040.10">
    <property type="entry name" value="N-(1-d-carboxylethyl)-l-norvaline Dehydrogenase, domain 2"/>
    <property type="match status" value="1"/>
</dbReference>
<evidence type="ECO:0000256" key="1">
    <source>
        <dbReference type="ARBA" id="ARBA00009463"/>
    </source>
</evidence>
<comment type="similarity">
    <text evidence="1">Belongs to the 3-hydroxyacyl-CoA dehydrogenase family.</text>
</comment>
<reference evidence="7 8" key="1">
    <citation type="journal article" date="2018" name="New Phytol.">
        <title>Comparative genomics and transcriptomics depict ericoid mycorrhizal fungi as versatile saprotrophs and plant mutualists.</title>
        <authorList>
            <person name="Martino E."/>
            <person name="Morin E."/>
            <person name="Grelet G.A."/>
            <person name="Kuo A."/>
            <person name="Kohler A."/>
            <person name="Daghino S."/>
            <person name="Barry K.W."/>
            <person name="Cichocki N."/>
            <person name="Clum A."/>
            <person name="Dockter R.B."/>
            <person name="Hainaut M."/>
            <person name="Kuo R.C."/>
            <person name="LaButti K."/>
            <person name="Lindahl B.D."/>
            <person name="Lindquist E.A."/>
            <person name="Lipzen A."/>
            <person name="Khouja H.R."/>
            <person name="Magnuson J."/>
            <person name="Murat C."/>
            <person name="Ohm R.A."/>
            <person name="Singer S.W."/>
            <person name="Spatafora J.W."/>
            <person name="Wang M."/>
            <person name="Veneault-Fourrey C."/>
            <person name="Henrissat B."/>
            <person name="Grigoriev I.V."/>
            <person name="Martin F.M."/>
            <person name="Perotto S."/>
        </authorList>
    </citation>
    <scope>NUCLEOTIDE SEQUENCE [LARGE SCALE GENOMIC DNA]</scope>
    <source>
        <strain evidence="7 8">ATCC 22711</strain>
    </source>
</reference>
<organism evidence="7 8">
    <name type="scientific">Amorphotheca resinae ATCC 22711</name>
    <dbReference type="NCBI Taxonomy" id="857342"/>
    <lineage>
        <taxon>Eukaryota</taxon>
        <taxon>Fungi</taxon>
        <taxon>Dikarya</taxon>
        <taxon>Ascomycota</taxon>
        <taxon>Pezizomycotina</taxon>
        <taxon>Leotiomycetes</taxon>
        <taxon>Helotiales</taxon>
        <taxon>Amorphothecaceae</taxon>
        <taxon>Amorphotheca</taxon>
    </lineage>
</organism>
<dbReference type="SUPFAM" id="SSF48179">
    <property type="entry name" value="6-phosphogluconate dehydrogenase C-terminal domain-like"/>
    <property type="match status" value="1"/>
</dbReference>
<name>A0A2T3AZB4_AMORE</name>
<sequence length="318" mass="34958">MPAVRITLIGAGTIGLSFAALHLGTLEEAELVIYDTRPDIERYIHETLPGYFGGSSSGKDTVSSFISSGRLRIISQLDDAVRNSHIVQEQGPENVPFKQKLWPEIEKHAPPECLFWSSTSGIPASVQSVDMRSPSRLLVVHPYNPPHLMPLIEIVPSPITEARLVEETVEFWKKLGRQPVVLKKEVTGFVANRLAFALLREAVHLVNEGVVSAQELDEVVESSMGPRWAVTGPFKSYHMGGGAGGMGGLLKNIGGTIQACWDDAGMLKMGDGWEKTILQQTTEAYGDVKRDDLEKRDEMTKQVLSAKSRVRARDGSER</sequence>
<dbReference type="InterPro" id="IPR013328">
    <property type="entry name" value="6PGD_dom2"/>
</dbReference>
<dbReference type="Pfam" id="PF00725">
    <property type="entry name" value="3HCDH"/>
    <property type="match status" value="1"/>
</dbReference>
<evidence type="ECO:0000313" key="7">
    <source>
        <dbReference type="EMBL" id="PSS16495.1"/>
    </source>
</evidence>
<dbReference type="SUPFAM" id="SSF51735">
    <property type="entry name" value="NAD(P)-binding Rossmann-fold domains"/>
    <property type="match status" value="1"/>
</dbReference>
<feature type="domain" description="3-hydroxyacyl-CoA dehydrogenase NAD binding" evidence="6">
    <location>
        <begin position="6"/>
        <end position="184"/>
    </location>
</feature>
<feature type="signal peptide" evidence="4">
    <location>
        <begin position="1"/>
        <end position="19"/>
    </location>
</feature>
<dbReference type="GO" id="GO:0050104">
    <property type="term" value="F:L-gulonate 3-dehydrogenase activity"/>
    <property type="evidence" value="ECO:0007669"/>
    <property type="project" value="TreeGrafter"/>
</dbReference>
<evidence type="ECO:0000313" key="8">
    <source>
        <dbReference type="Proteomes" id="UP000241818"/>
    </source>
</evidence>
<dbReference type="PROSITE" id="PS00067">
    <property type="entry name" value="3HCDH"/>
    <property type="match status" value="1"/>
</dbReference>
<dbReference type="AlphaFoldDB" id="A0A2T3AZB4"/>
<evidence type="ECO:0000259" key="5">
    <source>
        <dbReference type="Pfam" id="PF00725"/>
    </source>
</evidence>
<dbReference type="GeneID" id="36575642"/>
<dbReference type="Gene3D" id="3.40.50.720">
    <property type="entry name" value="NAD(P)-binding Rossmann-like Domain"/>
    <property type="match status" value="1"/>
</dbReference>
<dbReference type="InParanoid" id="A0A2T3AZB4"/>
<dbReference type="InterPro" id="IPR006108">
    <property type="entry name" value="3HC_DH_C"/>
</dbReference>
<proteinExistence type="inferred from homology"/>
<gene>
    <name evidence="7" type="ORF">M430DRAFT_42513</name>
</gene>
<dbReference type="InterPro" id="IPR006176">
    <property type="entry name" value="3-OHacyl-CoA_DH_NAD-bd"/>
</dbReference>
<dbReference type="PANTHER" id="PTHR48075:SF1">
    <property type="entry name" value="LAMBDA-CRYSTALLIN HOMOLOG"/>
    <property type="match status" value="1"/>
</dbReference>
<dbReference type="InterPro" id="IPR006180">
    <property type="entry name" value="3-OHacyl-CoA_DH_CS"/>
</dbReference>
<dbReference type="GO" id="GO:0006631">
    <property type="term" value="P:fatty acid metabolic process"/>
    <property type="evidence" value="ECO:0007669"/>
    <property type="project" value="InterPro"/>
</dbReference>
<evidence type="ECO:0000256" key="3">
    <source>
        <dbReference type="SAM" id="MobiDB-lite"/>
    </source>
</evidence>
<keyword evidence="4" id="KW-0732">Signal</keyword>
<dbReference type="InterPro" id="IPR036291">
    <property type="entry name" value="NAD(P)-bd_dom_sf"/>
</dbReference>
<dbReference type="EMBL" id="KZ679012">
    <property type="protein sequence ID" value="PSS16495.1"/>
    <property type="molecule type" value="Genomic_DNA"/>
</dbReference>
<evidence type="ECO:0000256" key="4">
    <source>
        <dbReference type="SAM" id="SignalP"/>
    </source>
</evidence>
<feature type="domain" description="3-hydroxyacyl-CoA dehydrogenase C-terminal" evidence="5">
    <location>
        <begin position="188"/>
        <end position="247"/>
    </location>
</feature>
<feature type="region of interest" description="Disordered" evidence="3">
    <location>
        <begin position="296"/>
        <end position="318"/>
    </location>
</feature>
<feature type="chain" id="PRO_5015766741" description="3-hydroxyacyl-CoA dehydrogenase NAD binding domain-containing protein" evidence="4">
    <location>
        <begin position="20"/>
        <end position="318"/>
    </location>
</feature>
<dbReference type="Pfam" id="PF02737">
    <property type="entry name" value="3HCDH_N"/>
    <property type="match status" value="1"/>
</dbReference>
<dbReference type="STRING" id="857342.A0A2T3AZB4"/>
<dbReference type="GO" id="GO:0070403">
    <property type="term" value="F:NAD+ binding"/>
    <property type="evidence" value="ECO:0007669"/>
    <property type="project" value="InterPro"/>
</dbReference>
<protein>
    <recommendedName>
        <fullName evidence="9">3-hydroxyacyl-CoA dehydrogenase NAD binding domain-containing protein</fullName>
    </recommendedName>
</protein>
<dbReference type="RefSeq" id="XP_024720003.1">
    <property type="nucleotide sequence ID" value="XM_024867561.1"/>
</dbReference>
<dbReference type="OrthoDB" id="2021159at2759"/>
<dbReference type="Proteomes" id="UP000241818">
    <property type="component" value="Unassembled WGS sequence"/>
</dbReference>